<keyword evidence="1" id="KW-0732">Signal</keyword>
<feature type="signal peptide" evidence="1">
    <location>
        <begin position="1"/>
        <end position="22"/>
    </location>
</feature>
<dbReference type="GO" id="GO:0015833">
    <property type="term" value="P:peptide transport"/>
    <property type="evidence" value="ECO:0007669"/>
    <property type="project" value="TreeGrafter"/>
</dbReference>
<evidence type="ECO:0000256" key="1">
    <source>
        <dbReference type="SAM" id="SignalP"/>
    </source>
</evidence>
<dbReference type="SUPFAM" id="SSF53850">
    <property type="entry name" value="Periplasmic binding protein-like II"/>
    <property type="match status" value="1"/>
</dbReference>
<dbReference type="KEGG" id="fsa:C5Q98_01500"/>
<dbReference type="GO" id="GO:1904680">
    <property type="term" value="F:peptide transmembrane transporter activity"/>
    <property type="evidence" value="ECO:0007669"/>
    <property type="project" value="TreeGrafter"/>
</dbReference>
<evidence type="ECO:0000313" key="4">
    <source>
        <dbReference type="Proteomes" id="UP000237947"/>
    </source>
</evidence>
<dbReference type="Pfam" id="PF00496">
    <property type="entry name" value="SBP_bac_5"/>
    <property type="match status" value="2"/>
</dbReference>
<dbReference type="Proteomes" id="UP000237947">
    <property type="component" value="Chromosome"/>
</dbReference>
<dbReference type="PANTHER" id="PTHR30290">
    <property type="entry name" value="PERIPLASMIC BINDING COMPONENT OF ABC TRANSPORTER"/>
    <property type="match status" value="1"/>
</dbReference>
<protein>
    <recommendedName>
        <fullName evidence="2">Solute-binding protein family 5 domain-containing protein</fullName>
    </recommendedName>
</protein>
<dbReference type="PROSITE" id="PS51257">
    <property type="entry name" value="PROKAR_LIPOPROTEIN"/>
    <property type="match status" value="1"/>
</dbReference>
<dbReference type="EMBL" id="CP027226">
    <property type="protein sequence ID" value="AVM41989.1"/>
    <property type="molecule type" value="Genomic_DNA"/>
</dbReference>
<dbReference type="AlphaFoldDB" id="A0A2S0KLV8"/>
<evidence type="ECO:0000313" key="3">
    <source>
        <dbReference type="EMBL" id="AVM41989.1"/>
    </source>
</evidence>
<reference evidence="4" key="1">
    <citation type="submission" date="2018-02" db="EMBL/GenBank/DDBJ databases">
        <authorList>
            <person name="Holder M.E."/>
            <person name="Ajami N.J."/>
            <person name="Petrosino J.F."/>
        </authorList>
    </citation>
    <scope>NUCLEOTIDE SEQUENCE [LARGE SCALE GENOMIC DNA]</scope>
    <source>
        <strain evidence="4">CCUG 47711</strain>
    </source>
</reference>
<sequence length="813" mass="91172">MRKFVKASAAALALVLLLGACSKSGNQGGTGTEGSKEASKDPNAVYTYNDYTAATPNTMNPHTQQQSNDSYLDSYLQTPLITAIPDGEGGYKWEYMGATSIEDVTKDFADKEKWGIPAEADKGLVWKITLREDQKWSDGTPIDANTHVYSMSQLLNPEMKNRRANTYYSGSLAIRGAEEYYTYDKNYKGKAKYSAWSADTPEDAKLFFTVEKVEEAFTPDSGFFGADLATAYENYGAEAFTVDGVDVYKKYQGQGLVEVTAEVQKDLEGLAVNFENPAENWKEFTYFEDGTYEEVTFDSVGFYKGENDYEYYHILQNPATEFIFFANSTGSWLVKEDLYEAGKNQKEGLLATNYATDLATAYSYGPYKLVSLEKDRQMKLERNEEWYGYKLDTDQFKDQFVADKITIEIIEDPNTALQLFNKGQLDNVNLDADQWQRYRMSEYMHTAEESYTFRYVFGTSPETLAQLEANAGDGSNKRVLQYKDFRKALSLSLDRNKITSESTAGNAPAYYLLNNNYYYDIENDPQSIYRKSEAAMEAIVDLYGVEYGDGKSYATAEDAYNALSGYDVESAKKLFQAAYDQAIADGNYTDGQAVNINIMVGPASSLTAQDTRQQDIVNELLQQATEGTGFAGKVNVKYLTGSTSRYDDVVNGKVEAIRGAWGGGAFYPFSSIGVYVNPASTGGLNKIHESNGWNPTVAQLKLKFDFNGDGTEEEETRTLTEWQSAIQGIEFNDNVEAKLYILAQLEKAVLDTVQNIPLYTSTFNMMTSQKVSQYTNVYNPMYGFGGFRFLKFHYSDADWAKYVEEQGGILNYE</sequence>
<dbReference type="Gene3D" id="3.40.190.10">
    <property type="entry name" value="Periplasmic binding protein-like II"/>
    <property type="match status" value="1"/>
</dbReference>
<dbReference type="OrthoDB" id="9801912at2"/>
<dbReference type="RefSeq" id="WP_106011975.1">
    <property type="nucleotide sequence ID" value="NZ_CP027226.1"/>
</dbReference>
<dbReference type="Gene3D" id="3.90.76.10">
    <property type="entry name" value="Dipeptide-binding Protein, Domain 1"/>
    <property type="match status" value="1"/>
</dbReference>
<dbReference type="Gene3D" id="3.10.105.10">
    <property type="entry name" value="Dipeptide-binding Protein, Domain 3"/>
    <property type="match status" value="1"/>
</dbReference>
<proteinExistence type="predicted"/>
<organism evidence="3 4">
    <name type="scientific">Fastidiosipila sanguinis</name>
    <dbReference type="NCBI Taxonomy" id="236753"/>
    <lineage>
        <taxon>Bacteria</taxon>
        <taxon>Bacillati</taxon>
        <taxon>Bacillota</taxon>
        <taxon>Clostridia</taxon>
        <taxon>Eubacteriales</taxon>
        <taxon>Oscillospiraceae</taxon>
        <taxon>Fastidiosipila</taxon>
    </lineage>
</organism>
<name>A0A2S0KLV8_9FIRM</name>
<keyword evidence="4" id="KW-1185">Reference proteome</keyword>
<feature type="domain" description="Solute-binding protein family 5" evidence="2">
    <location>
        <begin position="360"/>
        <end position="677"/>
    </location>
</feature>
<dbReference type="InterPro" id="IPR000914">
    <property type="entry name" value="SBP_5_dom"/>
</dbReference>
<accession>A0A2S0KLV8</accession>
<gene>
    <name evidence="3" type="ORF">C5Q98_01500</name>
</gene>
<feature type="chain" id="PRO_5039475106" description="Solute-binding protein family 5 domain-containing protein" evidence="1">
    <location>
        <begin position="23"/>
        <end position="813"/>
    </location>
</feature>
<feature type="domain" description="Solute-binding protein family 5" evidence="2">
    <location>
        <begin position="119"/>
        <end position="173"/>
    </location>
</feature>
<evidence type="ECO:0000259" key="2">
    <source>
        <dbReference type="Pfam" id="PF00496"/>
    </source>
</evidence>
<dbReference type="InterPro" id="IPR039424">
    <property type="entry name" value="SBP_5"/>
</dbReference>